<sequence length="60" mass="6933">FGMENGDCSVVDSLSLEWRMRSLEWRMLTAHSLTRWMNNGRSSSKITVVEWLELIGEEAS</sequence>
<name>A0ABC8UMI9_9AQUA</name>
<proteinExistence type="predicted"/>
<evidence type="ECO:0000313" key="1">
    <source>
        <dbReference type="EMBL" id="CAK9182285.1"/>
    </source>
</evidence>
<organism evidence="1 2">
    <name type="scientific">Ilex paraguariensis</name>
    <name type="common">yerba mate</name>
    <dbReference type="NCBI Taxonomy" id="185542"/>
    <lineage>
        <taxon>Eukaryota</taxon>
        <taxon>Viridiplantae</taxon>
        <taxon>Streptophyta</taxon>
        <taxon>Embryophyta</taxon>
        <taxon>Tracheophyta</taxon>
        <taxon>Spermatophyta</taxon>
        <taxon>Magnoliopsida</taxon>
        <taxon>eudicotyledons</taxon>
        <taxon>Gunneridae</taxon>
        <taxon>Pentapetalae</taxon>
        <taxon>asterids</taxon>
        <taxon>campanulids</taxon>
        <taxon>Aquifoliales</taxon>
        <taxon>Aquifoliaceae</taxon>
        <taxon>Ilex</taxon>
    </lineage>
</organism>
<accession>A0ABC8UMI9</accession>
<dbReference type="EMBL" id="CAUOFW020008291">
    <property type="protein sequence ID" value="CAK9182285.1"/>
    <property type="molecule type" value="Genomic_DNA"/>
</dbReference>
<dbReference type="Proteomes" id="UP001642360">
    <property type="component" value="Unassembled WGS sequence"/>
</dbReference>
<evidence type="ECO:0000313" key="2">
    <source>
        <dbReference type="Proteomes" id="UP001642360"/>
    </source>
</evidence>
<comment type="caution">
    <text evidence="1">The sequence shown here is derived from an EMBL/GenBank/DDBJ whole genome shotgun (WGS) entry which is preliminary data.</text>
</comment>
<feature type="non-terminal residue" evidence="1">
    <location>
        <position position="1"/>
    </location>
</feature>
<reference evidence="1 2" key="1">
    <citation type="submission" date="2024-02" db="EMBL/GenBank/DDBJ databases">
        <authorList>
            <person name="Vignale AGUSTIN F."/>
            <person name="Sosa J E."/>
            <person name="Modenutti C."/>
        </authorList>
    </citation>
    <scope>NUCLEOTIDE SEQUENCE [LARGE SCALE GENOMIC DNA]</scope>
</reference>
<dbReference type="AlphaFoldDB" id="A0ABC8UMI9"/>
<gene>
    <name evidence="1" type="ORF">ILEXP_LOCUS52423</name>
</gene>
<protein>
    <submittedName>
        <fullName evidence="1">Uncharacterized protein</fullName>
    </submittedName>
</protein>
<keyword evidence="2" id="KW-1185">Reference proteome</keyword>